<feature type="compositionally biased region" description="Polar residues" evidence="1">
    <location>
        <begin position="165"/>
        <end position="179"/>
    </location>
</feature>
<name>A0A0M3JVU9_ANISI</name>
<organism evidence="4">
    <name type="scientific">Anisakis simplex</name>
    <name type="common">Herring worm</name>
    <dbReference type="NCBI Taxonomy" id="6269"/>
    <lineage>
        <taxon>Eukaryota</taxon>
        <taxon>Metazoa</taxon>
        <taxon>Ecdysozoa</taxon>
        <taxon>Nematoda</taxon>
        <taxon>Chromadorea</taxon>
        <taxon>Rhabditida</taxon>
        <taxon>Spirurina</taxon>
        <taxon>Ascaridomorpha</taxon>
        <taxon>Ascaridoidea</taxon>
        <taxon>Anisakidae</taxon>
        <taxon>Anisakis</taxon>
        <taxon>Anisakis simplex complex</taxon>
    </lineage>
</organism>
<evidence type="ECO:0000313" key="2">
    <source>
        <dbReference type="EMBL" id="VDK45916.1"/>
    </source>
</evidence>
<accession>A0A0M3JVU9</accession>
<feature type="region of interest" description="Disordered" evidence="1">
    <location>
        <begin position="336"/>
        <end position="386"/>
    </location>
</feature>
<feature type="region of interest" description="Disordered" evidence="1">
    <location>
        <begin position="1"/>
        <end position="52"/>
    </location>
</feature>
<proteinExistence type="predicted"/>
<feature type="compositionally biased region" description="Polar residues" evidence="1">
    <location>
        <begin position="336"/>
        <end position="350"/>
    </location>
</feature>
<reference evidence="4" key="1">
    <citation type="submission" date="2017-02" db="UniProtKB">
        <authorList>
            <consortium name="WormBaseParasite"/>
        </authorList>
    </citation>
    <scope>IDENTIFICATION</scope>
</reference>
<feature type="region of interest" description="Disordered" evidence="1">
    <location>
        <begin position="71"/>
        <end position="91"/>
    </location>
</feature>
<dbReference type="AlphaFoldDB" id="A0A0M3JVU9"/>
<feature type="region of interest" description="Disordered" evidence="1">
    <location>
        <begin position="125"/>
        <end position="292"/>
    </location>
</feature>
<feature type="compositionally biased region" description="Basic and acidic residues" evidence="1">
    <location>
        <begin position="1"/>
        <end position="17"/>
    </location>
</feature>
<evidence type="ECO:0000256" key="1">
    <source>
        <dbReference type="SAM" id="MobiDB-lite"/>
    </source>
</evidence>
<feature type="compositionally biased region" description="Basic and acidic residues" evidence="1">
    <location>
        <begin position="31"/>
        <end position="40"/>
    </location>
</feature>
<reference evidence="2 3" key="2">
    <citation type="submission" date="2018-11" db="EMBL/GenBank/DDBJ databases">
        <authorList>
            <consortium name="Pathogen Informatics"/>
        </authorList>
    </citation>
    <scope>NUCLEOTIDE SEQUENCE [LARGE SCALE GENOMIC DNA]</scope>
</reference>
<evidence type="ECO:0000313" key="3">
    <source>
        <dbReference type="Proteomes" id="UP000267096"/>
    </source>
</evidence>
<feature type="compositionally biased region" description="Polar residues" evidence="1">
    <location>
        <begin position="125"/>
        <end position="140"/>
    </location>
</feature>
<dbReference type="EMBL" id="UYRR01031106">
    <property type="protein sequence ID" value="VDK45916.1"/>
    <property type="molecule type" value="Genomic_DNA"/>
</dbReference>
<dbReference type="WBParaSite" id="ASIM_0001236601-mRNA-1">
    <property type="protein sequence ID" value="ASIM_0001236601-mRNA-1"/>
    <property type="gene ID" value="ASIM_0001236601"/>
</dbReference>
<feature type="compositionally biased region" description="Polar residues" evidence="1">
    <location>
        <begin position="214"/>
        <end position="240"/>
    </location>
</feature>
<gene>
    <name evidence="2" type="ORF">ASIM_LOCUS11832</name>
</gene>
<dbReference type="Proteomes" id="UP000267096">
    <property type="component" value="Unassembled WGS sequence"/>
</dbReference>
<sequence>MIPLQDQKKNDNNERRRAQMTAHSETFVKVNENKVEHKGGADGTIQKGKTKQDNVLEEKLCKQKLSVKTKEELKRNEKISKKDMHESAKEDFYRSQSTQLLTISTKEPNLLLLPKGSAEDFIADSTQDTLTSDRTQQFSDRSMLEETSDISKSSSNVVKRAEDLGTSSETVRVTVSMTKVESPSEATSEATSSKTKSIMKTTSSGDDDVSSVGNGQHTADLSQLSSNQDSTTETHPSITSRRIARHLSNGSIRDETSKSDFEKTRSSKRVTNRRERQCDSRNQSNKHVPLRTQQLRLSRLQSFNVNPTKRPLVWTQPQQRKPIMIASKDQYTLQKTQCSQDTTTSRSPTIQPKRLLKRQTKLSSGTESTEESSKSRNIQVRPRRIPIKVNPVRLKIPVKRNPKS</sequence>
<feature type="compositionally biased region" description="Low complexity" evidence="1">
    <location>
        <begin position="181"/>
        <end position="204"/>
    </location>
</feature>
<keyword evidence="3" id="KW-1185">Reference proteome</keyword>
<protein>
    <submittedName>
        <fullName evidence="4">Shugoshin_C domain-containing protein</fullName>
    </submittedName>
</protein>
<evidence type="ECO:0000313" key="4">
    <source>
        <dbReference type="WBParaSite" id="ASIM_0001236601-mRNA-1"/>
    </source>
</evidence>
<feature type="compositionally biased region" description="Basic and acidic residues" evidence="1">
    <location>
        <begin position="252"/>
        <end position="265"/>
    </location>
</feature>